<protein>
    <recommendedName>
        <fullName evidence="5">Protein ZIP4 homolog</fullName>
    </recommendedName>
</protein>
<evidence type="ECO:0000256" key="3">
    <source>
        <dbReference type="SAM" id="MobiDB-lite"/>
    </source>
</evidence>
<gene>
    <name evidence="4" type="ORF">OOU_Y34scaffold00765g82</name>
</gene>
<reference evidence="4" key="1">
    <citation type="journal article" date="2012" name="PLoS Genet.">
        <title>Comparative analysis of the genomes of two field isolates of the rice blast fungus Magnaporthe oryzae.</title>
        <authorList>
            <person name="Xue M."/>
            <person name="Yang J."/>
            <person name="Li Z."/>
            <person name="Hu S."/>
            <person name="Yao N."/>
            <person name="Dean R.A."/>
            <person name="Zhao W."/>
            <person name="Shen M."/>
            <person name="Zhang H."/>
            <person name="Li C."/>
            <person name="Liu L."/>
            <person name="Cao L."/>
            <person name="Xu X."/>
            <person name="Xing Y."/>
            <person name="Hsiang T."/>
            <person name="Zhang Z."/>
            <person name="Xu J.R."/>
            <person name="Peng Y.L."/>
        </authorList>
    </citation>
    <scope>NUCLEOTIDE SEQUENCE</scope>
    <source>
        <strain evidence="4">Y34</strain>
    </source>
</reference>
<dbReference type="PANTHER" id="PTHR40375:SF2">
    <property type="entry name" value="SPORULATION-SPECIFIC PROTEIN 22"/>
    <property type="match status" value="1"/>
</dbReference>
<accession>A0AA97NQP7</accession>
<organism evidence="4">
    <name type="scientific">Pyricularia oryzae (strain Y34)</name>
    <name type="common">Rice blast fungus</name>
    <name type="synonym">Magnaporthe oryzae</name>
    <dbReference type="NCBI Taxonomy" id="1143189"/>
    <lineage>
        <taxon>Eukaryota</taxon>
        <taxon>Fungi</taxon>
        <taxon>Dikarya</taxon>
        <taxon>Ascomycota</taxon>
        <taxon>Pezizomycotina</taxon>
        <taxon>Sordariomycetes</taxon>
        <taxon>Sordariomycetidae</taxon>
        <taxon>Magnaporthales</taxon>
        <taxon>Pyriculariaceae</taxon>
        <taxon>Pyricularia</taxon>
    </lineage>
</organism>
<proteinExistence type="predicted"/>
<feature type="region of interest" description="Disordered" evidence="3">
    <location>
        <begin position="1"/>
        <end position="26"/>
    </location>
</feature>
<dbReference type="InterPro" id="IPR039057">
    <property type="entry name" value="Spo22/ZIP4"/>
</dbReference>
<keyword evidence="1" id="KW-0469">Meiosis</keyword>
<evidence type="ECO:0000256" key="1">
    <source>
        <dbReference type="ARBA" id="ARBA00023254"/>
    </source>
</evidence>
<name>A0AA97NQP7_PYRO3</name>
<dbReference type="Pfam" id="PF08631">
    <property type="entry name" value="SPO22"/>
    <property type="match status" value="1"/>
</dbReference>
<evidence type="ECO:0000313" key="4">
    <source>
        <dbReference type="EMBL" id="ELQ34536.1"/>
    </source>
</evidence>
<dbReference type="GO" id="GO:0051321">
    <property type="term" value="P:meiotic cell cycle"/>
    <property type="evidence" value="ECO:0007669"/>
    <property type="project" value="UniProtKB-KW"/>
</dbReference>
<dbReference type="GO" id="GO:0090173">
    <property type="term" value="P:regulation of synaptonemal complex assembly"/>
    <property type="evidence" value="ECO:0007669"/>
    <property type="project" value="InterPro"/>
</dbReference>
<dbReference type="AlphaFoldDB" id="A0AA97NQP7"/>
<dbReference type="InterPro" id="IPR013940">
    <property type="entry name" value="Spo22/ZIP4/TEX11"/>
</dbReference>
<dbReference type="PANTHER" id="PTHR40375">
    <property type="entry name" value="SPORULATION-SPECIFIC PROTEIN 22"/>
    <property type="match status" value="1"/>
</dbReference>
<dbReference type="Proteomes" id="UP000011086">
    <property type="component" value="Unassembled WGS sequence"/>
</dbReference>
<sequence length="845" mass="95969">MSLEPAVPPNRERERGSKQKSIKSRQAIIAQEEHDMERARTAMQYLAQYDAQADRLQQQSQDDNDVQECAQLRAEYYGIRAALCWREQQYDVAEHMYTKMETLLPSLNHFSAENLVEVLFDIGCLLMAKKDFVMAVKWLGRSNDIITNQSIDQLTEDGIKLRFAVFQTHIAALLGVDTAESFEKARSLVSYMETEVGSQPFVHILKLELLNKSPAEAFDCEAYSSVLGKMIRSFNYVESTFSALRKHIAKLRDKSPSLGMKLLDEFVTCLSDSGFVKDETVDWYEKLVVLRVKMTTQSHESPDHLNTAKKFFAGCERPLGTRGAVASQTLLWKMLDTRFSTQRFDMAREWGCIALLPVFREAGPNNRAKVERYPFRKPNKETDVFADIKNRKLLLCHISLNEPEAAMSVYHSMSENSQTDKKTSYIMFKVAIRNSDPELAVQCLEIMSNASDSEELIYACVLDAQKSGNNAYVIEALRKLIQVRKIQPNGPVHLPALLRCTIRFLQKFMDDNGSPADSTAATVDHLVTAFEEAARVIESKETGPDGKKLFGLQELEWFCQNAYNVSVKNAQTWDPRGLVRTLDACVSIMGHFPEEAVSPVVDDLPLRRLFCHFINASALTALARAQNDVERQLLDYQAVRKNVAGFEEALEACRQRLELPETQYKQLLKKLQIIIVFDFESALHLRQTSELGEIIRRASVCRNGETFKAMADSLLRLHTASNIAPRELPDCDNIKLARYCRCVFQVLMGIDTELALKELRSISHMAKRAFETTSSHWPCEELEWIAVMAFNHGIEISGLNNEDSAQPWVEIAMSLAHYNGDCGMLEKSMYESYTLFRLNRQPGKG</sequence>
<keyword evidence="2" id="KW-0175">Coiled coil</keyword>
<evidence type="ECO:0008006" key="5">
    <source>
        <dbReference type="Google" id="ProtNLM"/>
    </source>
</evidence>
<evidence type="ECO:0000256" key="2">
    <source>
        <dbReference type="SAM" id="Coils"/>
    </source>
</evidence>
<feature type="coiled-coil region" evidence="2">
    <location>
        <begin position="622"/>
        <end position="656"/>
    </location>
</feature>
<dbReference type="EMBL" id="JH793246">
    <property type="protein sequence ID" value="ELQ34536.1"/>
    <property type="molecule type" value="Genomic_DNA"/>
</dbReference>